<proteinExistence type="predicted"/>
<accession>A0AAV9N779</accession>
<protein>
    <submittedName>
        <fullName evidence="1">Uncharacterized protein</fullName>
    </submittedName>
</protein>
<organism evidence="1 2">
    <name type="scientific">Exophiala bonariae</name>
    <dbReference type="NCBI Taxonomy" id="1690606"/>
    <lineage>
        <taxon>Eukaryota</taxon>
        <taxon>Fungi</taxon>
        <taxon>Dikarya</taxon>
        <taxon>Ascomycota</taxon>
        <taxon>Pezizomycotina</taxon>
        <taxon>Eurotiomycetes</taxon>
        <taxon>Chaetothyriomycetidae</taxon>
        <taxon>Chaetothyriales</taxon>
        <taxon>Herpotrichiellaceae</taxon>
        <taxon>Exophiala</taxon>
    </lineage>
</organism>
<dbReference type="Proteomes" id="UP001358417">
    <property type="component" value="Unassembled WGS sequence"/>
</dbReference>
<reference evidence="1 2" key="1">
    <citation type="submission" date="2023-08" db="EMBL/GenBank/DDBJ databases">
        <title>Black Yeasts Isolated from many extreme environments.</title>
        <authorList>
            <person name="Coleine C."/>
            <person name="Stajich J.E."/>
            <person name="Selbmann L."/>
        </authorList>
    </citation>
    <scope>NUCLEOTIDE SEQUENCE [LARGE SCALE GENOMIC DNA]</scope>
    <source>
        <strain evidence="1 2">CCFEE 5792</strain>
    </source>
</reference>
<dbReference type="AlphaFoldDB" id="A0AAV9N779"/>
<keyword evidence="2" id="KW-1185">Reference proteome</keyword>
<sequence>MATTTATATTTTITTTAAAAMTWTEANALLNAAKALMALNEEGVMPTRGLGATSTRTDITFKETPMPKEPVDKVFKKGYFWEEKRFAEEYKREKNPRAWVPEITDAELAADMEAIGVCLEGRGQRKRKLTAKGQAAVEQAVTRMKKSKTS</sequence>
<evidence type="ECO:0000313" key="1">
    <source>
        <dbReference type="EMBL" id="KAK5049022.1"/>
    </source>
</evidence>
<comment type="caution">
    <text evidence="1">The sequence shown here is derived from an EMBL/GenBank/DDBJ whole genome shotgun (WGS) entry which is preliminary data.</text>
</comment>
<dbReference type="GeneID" id="89973621"/>
<name>A0AAV9N779_9EURO</name>
<dbReference type="RefSeq" id="XP_064704227.1">
    <property type="nucleotide sequence ID" value="XM_064849013.1"/>
</dbReference>
<dbReference type="EMBL" id="JAVRRD010000020">
    <property type="protein sequence ID" value="KAK5049022.1"/>
    <property type="molecule type" value="Genomic_DNA"/>
</dbReference>
<evidence type="ECO:0000313" key="2">
    <source>
        <dbReference type="Proteomes" id="UP001358417"/>
    </source>
</evidence>
<gene>
    <name evidence="1" type="ORF">LTR84_005444</name>
</gene>